<dbReference type="Gene3D" id="3.40.50.12370">
    <property type="match status" value="1"/>
</dbReference>
<comment type="similarity">
    <text evidence="1">Belongs to the universal stress protein A family.</text>
</comment>
<dbReference type="EMBL" id="BMGD01000007">
    <property type="protein sequence ID" value="GGB74891.1"/>
    <property type="molecule type" value="Genomic_DNA"/>
</dbReference>
<reference evidence="4" key="1">
    <citation type="journal article" date="2019" name="Int. J. Syst. Evol. Microbiol.">
        <title>The Global Catalogue of Microorganisms (GCM) 10K type strain sequencing project: providing services to taxonomists for standard genome sequencing and annotation.</title>
        <authorList>
            <consortium name="The Broad Institute Genomics Platform"/>
            <consortium name="The Broad Institute Genome Sequencing Center for Infectious Disease"/>
            <person name="Wu L."/>
            <person name="Ma J."/>
        </authorList>
    </citation>
    <scope>NUCLEOTIDE SEQUENCE [LARGE SCALE GENOMIC DNA]</scope>
    <source>
        <strain evidence="4">CGMCC 1.12851</strain>
    </source>
</reference>
<dbReference type="Pfam" id="PF00582">
    <property type="entry name" value="Usp"/>
    <property type="match status" value="2"/>
</dbReference>
<dbReference type="PANTHER" id="PTHR46268">
    <property type="entry name" value="STRESS RESPONSE PROTEIN NHAX"/>
    <property type="match status" value="1"/>
</dbReference>
<dbReference type="RefSeq" id="WP_188515515.1">
    <property type="nucleotide sequence ID" value="NZ_BMGD01000007.1"/>
</dbReference>
<comment type="caution">
    <text evidence="3">The sequence shown here is derived from an EMBL/GenBank/DDBJ whole genome shotgun (WGS) entry which is preliminary data.</text>
</comment>
<protein>
    <submittedName>
        <fullName evidence="3">Universal stress protein UspA</fullName>
    </submittedName>
</protein>
<evidence type="ECO:0000313" key="3">
    <source>
        <dbReference type="EMBL" id="GGB74891.1"/>
    </source>
</evidence>
<evidence type="ECO:0000259" key="2">
    <source>
        <dbReference type="Pfam" id="PF00582"/>
    </source>
</evidence>
<dbReference type="PRINTS" id="PR01438">
    <property type="entry name" value="UNVRSLSTRESS"/>
</dbReference>
<proteinExistence type="inferred from homology"/>
<sequence length="285" mass="30551">MEHVLACIDASRYADSVCDLAAWASRRLAMPVELLHVVQRSDAVAKRGDRSGAIGLGVKSSLMEELVSLEAADAKLKVERGRQLLAAGEARLRDGGAFDVRTLHRHGGIVETILEREDGARVVVIGKRGASHEYASGHIGSKLERVVRASAKPVLVASRDYAEPQRIVFAYDASPAAERALGRLIESPLFSAMPITIVMADTNADGAAHRRALDDAASRIGAERQVTTMLERGKPEAVIAKVVEQTPGAMLVMGAYGHSPIRTLIVGSTTTTMIRTVHVPVLLVR</sequence>
<keyword evidence="4" id="KW-1185">Reference proteome</keyword>
<dbReference type="InterPro" id="IPR006016">
    <property type="entry name" value="UspA"/>
</dbReference>
<organism evidence="3 4">
    <name type="scientific">Blastomonas aquatica</name>
    <dbReference type="NCBI Taxonomy" id="1510276"/>
    <lineage>
        <taxon>Bacteria</taxon>
        <taxon>Pseudomonadati</taxon>
        <taxon>Pseudomonadota</taxon>
        <taxon>Alphaproteobacteria</taxon>
        <taxon>Sphingomonadales</taxon>
        <taxon>Sphingomonadaceae</taxon>
        <taxon>Blastomonas</taxon>
    </lineage>
</organism>
<dbReference type="InterPro" id="IPR006015">
    <property type="entry name" value="Universal_stress_UspA"/>
</dbReference>
<dbReference type="PANTHER" id="PTHR46268:SF15">
    <property type="entry name" value="UNIVERSAL STRESS PROTEIN HP_0031"/>
    <property type="match status" value="1"/>
</dbReference>
<accession>A0ABQ1JTZ8</accession>
<dbReference type="SUPFAM" id="SSF52402">
    <property type="entry name" value="Adenine nucleotide alpha hydrolases-like"/>
    <property type="match status" value="2"/>
</dbReference>
<feature type="domain" description="UspA" evidence="2">
    <location>
        <begin position="2"/>
        <end position="156"/>
    </location>
</feature>
<evidence type="ECO:0000256" key="1">
    <source>
        <dbReference type="ARBA" id="ARBA00008791"/>
    </source>
</evidence>
<gene>
    <name evidence="3" type="ORF">GCM10010833_32640</name>
</gene>
<feature type="domain" description="UspA" evidence="2">
    <location>
        <begin position="165"/>
        <end position="285"/>
    </location>
</feature>
<name>A0ABQ1JTZ8_9SPHN</name>
<evidence type="ECO:0000313" key="4">
    <source>
        <dbReference type="Proteomes" id="UP000614261"/>
    </source>
</evidence>
<dbReference type="Proteomes" id="UP000614261">
    <property type="component" value="Unassembled WGS sequence"/>
</dbReference>
<dbReference type="CDD" id="cd00293">
    <property type="entry name" value="USP-like"/>
    <property type="match status" value="2"/>
</dbReference>